<organism evidence="1 2">
    <name type="scientific">Pochonia chlamydosporia 170</name>
    <dbReference type="NCBI Taxonomy" id="1380566"/>
    <lineage>
        <taxon>Eukaryota</taxon>
        <taxon>Fungi</taxon>
        <taxon>Dikarya</taxon>
        <taxon>Ascomycota</taxon>
        <taxon>Pezizomycotina</taxon>
        <taxon>Sordariomycetes</taxon>
        <taxon>Hypocreomycetidae</taxon>
        <taxon>Hypocreales</taxon>
        <taxon>Clavicipitaceae</taxon>
        <taxon>Pochonia</taxon>
    </lineage>
</organism>
<reference evidence="1 2" key="1">
    <citation type="journal article" date="2016" name="PLoS Pathog.">
        <title>Biosynthesis of antibiotic leucinostatins in bio-control fungus Purpureocillium lilacinum and their inhibition on phytophthora revealed by genome mining.</title>
        <authorList>
            <person name="Wang G."/>
            <person name="Liu Z."/>
            <person name="Lin R."/>
            <person name="Li E."/>
            <person name="Mao Z."/>
            <person name="Ling J."/>
            <person name="Yang Y."/>
            <person name="Yin W.B."/>
            <person name="Xie B."/>
        </authorList>
    </citation>
    <scope>NUCLEOTIDE SEQUENCE [LARGE SCALE GENOMIC DNA]</scope>
    <source>
        <strain evidence="1">170</strain>
    </source>
</reference>
<sequence>MHKTRLDDQHQVSQQDTTSVDIHRNNILEAQTLIKASMSNCYTACPHKRPTVNVKRPLQNSHNQPSSNMTQQHQFILISPTSITHNLHFSITALHSALAIGLVDPEQAKIGICSAPTSHTDPYALPQGTIRL</sequence>
<comment type="caution">
    <text evidence="1">The sequence shown here is derived from an EMBL/GenBank/DDBJ whole genome shotgun (WGS) entry which is preliminary data.</text>
</comment>
<gene>
    <name evidence="1" type="ORF">VFPPC_16500</name>
</gene>
<proteinExistence type="predicted"/>
<keyword evidence="2" id="KW-1185">Reference proteome</keyword>
<protein>
    <submittedName>
        <fullName evidence="1">Uncharacterized protein</fullName>
    </submittedName>
</protein>
<dbReference type="EMBL" id="LSBJ02000006">
    <property type="protein sequence ID" value="OAQ63652.2"/>
    <property type="molecule type" value="Genomic_DNA"/>
</dbReference>
<accession>A0A179FDT3</accession>
<dbReference type="AlphaFoldDB" id="A0A179FDT3"/>
<evidence type="ECO:0000313" key="2">
    <source>
        <dbReference type="Proteomes" id="UP000078397"/>
    </source>
</evidence>
<dbReference type="RefSeq" id="XP_018141232.2">
    <property type="nucleotide sequence ID" value="XM_018294253.2"/>
</dbReference>
<name>A0A179FDT3_METCM</name>
<dbReference type="Proteomes" id="UP000078397">
    <property type="component" value="Unassembled WGS sequence"/>
</dbReference>
<evidence type="ECO:0000313" key="1">
    <source>
        <dbReference type="EMBL" id="OAQ63652.2"/>
    </source>
</evidence>
<dbReference type="KEGG" id="pchm:VFPPC_16500"/>
<dbReference type="GeneID" id="28858247"/>